<dbReference type="InterPro" id="IPR002925">
    <property type="entry name" value="Dienelactn_hydro"/>
</dbReference>
<feature type="domain" description="Dienelactone hydrolase" evidence="1">
    <location>
        <begin position="15"/>
        <end position="225"/>
    </location>
</feature>
<dbReference type="InterPro" id="IPR029058">
    <property type="entry name" value="AB_hydrolase_fold"/>
</dbReference>
<dbReference type="InterPro" id="IPR051049">
    <property type="entry name" value="Dienelactone_hydrolase-like"/>
</dbReference>
<reference evidence="3" key="1">
    <citation type="submission" date="2016-06" db="EMBL/GenBank/DDBJ databases">
        <authorList>
            <person name="Varghese N."/>
            <person name="Submissions Spin"/>
        </authorList>
    </citation>
    <scope>NUCLEOTIDE SEQUENCE [LARGE SCALE GENOMIC DNA]</scope>
    <source>
        <strain evidence="3">DSM 44830</strain>
    </source>
</reference>
<evidence type="ECO:0000313" key="2">
    <source>
        <dbReference type="EMBL" id="SCE73065.1"/>
    </source>
</evidence>
<accession>A0A1C4UN13</accession>
<evidence type="ECO:0000259" key="1">
    <source>
        <dbReference type="Pfam" id="PF01738"/>
    </source>
</evidence>
<keyword evidence="3" id="KW-1185">Reference proteome</keyword>
<proteinExistence type="predicted"/>
<dbReference type="Proteomes" id="UP000199504">
    <property type="component" value="Unassembled WGS sequence"/>
</dbReference>
<organism evidence="2 3">
    <name type="scientific">Micromonospora mirobrigensis</name>
    <dbReference type="NCBI Taxonomy" id="262898"/>
    <lineage>
        <taxon>Bacteria</taxon>
        <taxon>Bacillati</taxon>
        <taxon>Actinomycetota</taxon>
        <taxon>Actinomycetes</taxon>
        <taxon>Micromonosporales</taxon>
        <taxon>Micromonosporaceae</taxon>
        <taxon>Micromonospora</taxon>
    </lineage>
</organism>
<dbReference type="Pfam" id="PF01738">
    <property type="entry name" value="DLH"/>
    <property type="match status" value="1"/>
</dbReference>
<dbReference type="SUPFAM" id="SSF53474">
    <property type="entry name" value="alpha/beta-Hydrolases"/>
    <property type="match status" value="1"/>
</dbReference>
<dbReference type="EMBL" id="FMCX01000001">
    <property type="protein sequence ID" value="SCE73065.1"/>
    <property type="molecule type" value="Genomic_DNA"/>
</dbReference>
<sequence>MGEMVSFTSNGGTSEGYLAIPSAGGASPAVIVIQDWWGLVPHIRAVVDRFADAGFVALAPDFRHGQPAAKPDEPHRMLNATQMDEAGRDIAAAAEYLAGRPEVTGKVGCAGFCAGASLALWSGALSERIVATAGFYPRLPWEGMRADWPDYAGKAALIHCAEADGTSADPGVQTARSAIEAAGGTCALHDYPGTAHAFFNEDRPEKFDQRAAATAWARTLEHFRAKLG</sequence>
<dbReference type="Gene3D" id="3.40.50.1820">
    <property type="entry name" value="alpha/beta hydrolase"/>
    <property type="match status" value="1"/>
</dbReference>
<name>A0A1C4UN13_9ACTN</name>
<evidence type="ECO:0000313" key="3">
    <source>
        <dbReference type="Proteomes" id="UP000199504"/>
    </source>
</evidence>
<dbReference type="STRING" id="262898.GA0070564_101603"/>
<dbReference type="RefSeq" id="WP_091602075.1">
    <property type="nucleotide sequence ID" value="NZ_FMCX01000001.1"/>
</dbReference>
<dbReference type="GO" id="GO:0016787">
    <property type="term" value="F:hydrolase activity"/>
    <property type="evidence" value="ECO:0007669"/>
    <property type="project" value="InterPro"/>
</dbReference>
<dbReference type="AlphaFoldDB" id="A0A1C4UN13"/>
<dbReference type="OrthoDB" id="3208682at2"/>
<dbReference type="PANTHER" id="PTHR46623:SF6">
    <property type="entry name" value="ALPHA_BETA-HYDROLASES SUPERFAMILY PROTEIN"/>
    <property type="match status" value="1"/>
</dbReference>
<gene>
    <name evidence="2" type="ORF">GA0070564_101603</name>
</gene>
<dbReference type="PANTHER" id="PTHR46623">
    <property type="entry name" value="CARBOXYMETHYLENEBUTENOLIDASE-RELATED"/>
    <property type="match status" value="1"/>
</dbReference>
<protein>
    <submittedName>
        <fullName evidence="2">Carboxymethylenebutenolidase</fullName>
    </submittedName>
</protein>